<dbReference type="Proteomes" id="UP000281553">
    <property type="component" value="Unassembled WGS sequence"/>
</dbReference>
<dbReference type="AlphaFoldDB" id="A0A3P7N5N4"/>
<dbReference type="Gene3D" id="3.40.50.720">
    <property type="entry name" value="NAD(P)-binding Rossmann-like Domain"/>
    <property type="match status" value="1"/>
</dbReference>
<dbReference type="OrthoDB" id="1744747at2759"/>
<evidence type="ECO:0000313" key="1">
    <source>
        <dbReference type="EMBL" id="VDN35020.1"/>
    </source>
</evidence>
<sequence>MKAVQSMLDFDYACGRSTPSVAALVYPFTAMNSVSEVSAIACEDGYVLVGETPSSDWPSIRTCSKLKPCPGEDAWVATKDSSSSLVLFMIV</sequence>
<accession>A0A3P7N5N4</accession>
<gene>
    <name evidence="1" type="ORF">DILT_LOCUS16660</name>
</gene>
<protein>
    <recommendedName>
        <fullName evidence="3">Sushi domain-containing protein</fullName>
    </recommendedName>
</protein>
<keyword evidence="2" id="KW-1185">Reference proteome</keyword>
<evidence type="ECO:0000313" key="2">
    <source>
        <dbReference type="Proteomes" id="UP000281553"/>
    </source>
</evidence>
<name>A0A3P7N5N4_DIBLA</name>
<evidence type="ECO:0008006" key="3">
    <source>
        <dbReference type="Google" id="ProtNLM"/>
    </source>
</evidence>
<organism evidence="1 2">
    <name type="scientific">Dibothriocephalus latus</name>
    <name type="common">Fish tapeworm</name>
    <name type="synonym">Diphyllobothrium latum</name>
    <dbReference type="NCBI Taxonomy" id="60516"/>
    <lineage>
        <taxon>Eukaryota</taxon>
        <taxon>Metazoa</taxon>
        <taxon>Spiralia</taxon>
        <taxon>Lophotrochozoa</taxon>
        <taxon>Platyhelminthes</taxon>
        <taxon>Cestoda</taxon>
        <taxon>Eucestoda</taxon>
        <taxon>Diphyllobothriidea</taxon>
        <taxon>Diphyllobothriidae</taxon>
        <taxon>Dibothriocephalus</taxon>
    </lineage>
</organism>
<proteinExistence type="predicted"/>
<reference evidence="1 2" key="1">
    <citation type="submission" date="2018-11" db="EMBL/GenBank/DDBJ databases">
        <authorList>
            <consortium name="Pathogen Informatics"/>
        </authorList>
    </citation>
    <scope>NUCLEOTIDE SEQUENCE [LARGE SCALE GENOMIC DNA]</scope>
</reference>
<dbReference type="EMBL" id="UYRU01086337">
    <property type="protein sequence ID" value="VDN35020.1"/>
    <property type="molecule type" value="Genomic_DNA"/>
</dbReference>